<dbReference type="AlphaFoldDB" id="A0A655FQX7"/>
<name>A0A655FQX7_MYCTX</name>
<dbReference type="InterPro" id="IPR009078">
    <property type="entry name" value="Ferritin-like_SF"/>
</dbReference>
<dbReference type="Gene3D" id="1.10.620.20">
    <property type="entry name" value="Ribonucleotide Reductase, subunit A"/>
    <property type="match status" value="1"/>
</dbReference>
<evidence type="ECO:0000313" key="2">
    <source>
        <dbReference type="Proteomes" id="UP000046680"/>
    </source>
</evidence>
<keyword evidence="1" id="KW-0560">Oxidoreductase</keyword>
<organism evidence="1 2">
    <name type="scientific">Mycobacterium tuberculosis</name>
    <dbReference type="NCBI Taxonomy" id="1773"/>
    <lineage>
        <taxon>Bacteria</taxon>
        <taxon>Bacillati</taxon>
        <taxon>Actinomycetota</taxon>
        <taxon>Actinomycetes</taxon>
        <taxon>Mycobacteriales</taxon>
        <taxon>Mycobacteriaceae</taxon>
        <taxon>Mycobacterium</taxon>
        <taxon>Mycobacterium tuberculosis complex</taxon>
    </lineage>
</organism>
<proteinExistence type="predicted"/>
<dbReference type="GO" id="GO:0016491">
    <property type="term" value="F:oxidoreductase activity"/>
    <property type="evidence" value="ECO:0007669"/>
    <property type="project" value="UniProtKB-KW"/>
</dbReference>
<dbReference type="EC" id="1.14.19.-" evidence="1"/>
<accession>A0A655FQX7</accession>
<dbReference type="SUPFAM" id="SSF47240">
    <property type="entry name" value="Ferritin-like"/>
    <property type="match status" value="1"/>
</dbReference>
<reference evidence="1 2" key="1">
    <citation type="submission" date="2015-03" db="EMBL/GenBank/DDBJ databases">
        <authorList>
            <consortium name="Pathogen Informatics"/>
        </authorList>
    </citation>
    <scope>NUCLEOTIDE SEQUENCE [LARGE SCALE GENOMIC DNA]</scope>
    <source>
        <strain evidence="1 2">C09601061</strain>
    </source>
</reference>
<dbReference type="EMBL" id="CGCX01002722">
    <property type="protein sequence ID" value="CFS15482.1"/>
    <property type="molecule type" value="Genomic_DNA"/>
</dbReference>
<dbReference type="InterPro" id="IPR012348">
    <property type="entry name" value="RNR-like"/>
</dbReference>
<sequence length="86" mass="9491">MRHEEFFANLVTHCLDYTRDETIAAIAARAADLDVLGADIEAYRDKLQNVADAGIFGKPQLRQLISDRITAWGLAGEPSLKQFVTG</sequence>
<dbReference type="Proteomes" id="UP000046680">
    <property type="component" value="Unassembled WGS sequence"/>
</dbReference>
<protein>
    <submittedName>
        <fullName evidence="1">Acyl-[acyl-carrier protein] desaturase</fullName>
        <ecNumber evidence="1">1.14.19.-</ecNumber>
    </submittedName>
</protein>
<evidence type="ECO:0000313" key="1">
    <source>
        <dbReference type="EMBL" id="CFS15482.1"/>
    </source>
</evidence>
<gene>
    <name evidence="1" type="primary">desA2</name>
    <name evidence="1" type="ORF">ERS007657_04281</name>
</gene>